<accession>A0A1N6KPF1</accession>
<sequence length="118" mass="12322">MGKFGTSGPEQAQTVVSGTFVATGTSASAPFLGKFNFALWGTFAGTVSLQKSYDGGSTWIIARDMNGNAMTLTAPDTHVVEEDEPGVLYDVTCSAYTSGTVSYRISAGASRSNDARFT</sequence>
<dbReference type="Proteomes" id="UP000185151">
    <property type="component" value="Unassembled WGS sequence"/>
</dbReference>
<dbReference type="EMBL" id="FSRU01000002">
    <property type="protein sequence ID" value="SIO58403.1"/>
    <property type="molecule type" value="Genomic_DNA"/>
</dbReference>
<organism evidence="1 2">
    <name type="scientific">Paraburkholderia phenazinium</name>
    <dbReference type="NCBI Taxonomy" id="60549"/>
    <lineage>
        <taxon>Bacteria</taxon>
        <taxon>Pseudomonadati</taxon>
        <taxon>Pseudomonadota</taxon>
        <taxon>Betaproteobacteria</taxon>
        <taxon>Burkholderiales</taxon>
        <taxon>Burkholderiaceae</taxon>
        <taxon>Paraburkholderia</taxon>
    </lineage>
</organism>
<dbReference type="OrthoDB" id="9156885at2"/>
<evidence type="ECO:0000313" key="2">
    <source>
        <dbReference type="Proteomes" id="UP000185151"/>
    </source>
</evidence>
<proteinExistence type="predicted"/>
<dbReference type="AlphaFoldDB" id="A0A1N6KPF1"/>
<evidence type="ECO:0000313" key="1">
    <source>
        <dbReference type="EMBL" id="SIO58403.1"/>
    </source>
</evidence>
<reference evidence="1 2" key="1">
    <citation type="submission" date="2016-11" db="EMBL/GenBank/DDBJ databases">
        <authorList>
            <person name="Jaros S."/>
            <person name="Januszkiewicz K."/>
            <person name="Wedrychowicz H."/>
        </authorList>
    </citation>
    <scope>NUCLEOTIDE SEQUENCE [LARGE SCALE GENOMIC DNA]</scope>
    <source>
        <strain evidence="1 2">GAS95</strain>
    </source>
</reference>
<dbReference type="RefSeq" id="WP_074298687.1">
    <property type="nucleotide sequence ID" value="NZ_FSRU01000002.1"/>
</dbReference>
<keyword evidence="2" id="KW-1185">Reference proteome</keyword>
<protein>
    <submittedName>
        <fullName evidence="1">Uncharacterized protein</fullName>
    </submittedName>
</protein>
<gene>
    <name evidence="1" type="ORF">SAMN05444165_4132</name>
</gene>
<name>A0A1N6KPF1_9BURK</name>